<comment type="catalytic activity">
    <reaction evidence="7">
        <text>L-isoleucine + 2-oxoglutarate = (S)-3-methyl-2-oxopentanoate + L-glutamate</text>
        <dbReference type="Rhea" id="RHEA:24801"/>
        <dbReference type="ChEBI" id="CHEBI:16810"/>
        <dbReference type="ChEBI" id="CHEBI:29985"/>
        <dbReference type="ChEBI" id="CHEBI:35146"/>
        <dbReference type="ChEBI" id="CHEBI:58045"/>
        <dbReference type="EC" id="2.6.1.42"/>
    </reaction>
</comment>
<dbReference type="PANTHER" id="PTHR42743:SF11">
    <property type="entry name" value="AMINODEOXYCHORISMATE LYASE"/>
    <property type="match status" value="1"/>
</dbReference>
<dbReference type="EC" id="2.6.1.42" evidence="5"/>
<dbReference type="InterPro" id="IPR043132">
    <property type="entry name" value="BCAT-like_C"/>
</dbReference>
<gene>
    <name evidence="9" type="ORF">EDC27_0675</name>
</gene>
<protein>
    <recommendedName>
        <fullName evidence="5">branched-chain-amino-acid transaminase</fullName>
        <ecNumber evidence="5">2.6.1.42</ecNumber>
    </recommendedName>
</protein>
<name>A0A3N1VKK1_9BACT</name>
<evidence type="ECO:0000256" key="2">
    <source>
        <dbReference type="ARBA" id="ARBA00004931"/>
    </source>
</evidence>
<dbReference type="GO" id="GO:0004084">
    <property type="term" value="F:branched-chain-amino-acid transaminase activity"/>
    <property type="evidence" value="ECO:0007669"/>
    <property type="project" value="UniProtKB-EC"/>
</dbReference>
<dbReference type="RefSeq" id="WP_170161548.1">
    <property type="nucleotide sequence ID" value="NZ_RJVA01000010.1"/>
</dbReference>
<evidence type="ECO:0000256" key="7">
    <source>
        <dbReference type="ARBA" id="ARBA00048798"/>
    </source>
</evidence>
<comment type="catalytic activity">
    <reaction evidence="6">
        <text>L-valine + 2-oxoglutarate = 3-methyl-2-oxobutanoate + L-glutamate</text>
        <dbReference type="Rhea" id="RHEA:24813"/>
        <dbReference type="ChEBI" id="CHEBI:11851"/>
        <dbReference type="ChEBI" id="CHEBI:16810"/>
        <dbReference type="ChEBI" id="CHEBI:29985"/>
        <dbReference type="ChEBI" id="CHEBI:57762"/>
        <dbReference type="EC" id="2.6.1.42"/>
    </reaction>
</comment>
<evidence type="ECO:0000313" key="9">
    <source>
        <dbReference type="EMBL" id="ROR01501.1"/>
    </source>
</evidence>
<evidence type="ECO:0000256" key="3">
    <source>
        <dbReference type="ARBA" id="ARBA00005072"/>
    </source>
</evidence>
<evidence type="ECO:0000256" key="4">
    <source>
        <dbReference type="ARBA" id="ARBA00009320"/>
    </source>
</evidence>
<comment type="pathway">
    <text evidence="2">Amino-acid biosynthesis; L-valine biosynthesis; L-valine from pyruvate: step 4/4.</text>
</comment>
<evidence type="ECO:0000256" key="6">
    <source>
        <dbReference type="ARBA" id="ARBA00048212"/>
    </source>
</evidence>
<dbReference type="Gene3D" id="3.20.10.10">
    <property type="entry name" value="D-amino Acid Aminotransferase, subunit A, domain 2"/>
    <property type="match status" value="1"/>
</dbReference>
<dbReference type="SUPFAM" id="SSF56752">
    <property type="entry name" value="D-aminoacid aminotransferase-like PLP-dependent enzymes"/>
    <property type="match status" value="1"/>
</dbReference>
<evidence type="ECO:0000313" key="10">
    <source>
        <dbReference type="Proteomes" id="UP000276223"/>
    </source>
</evidence>
<evidence type="ECO:0000256" key="5">
    <source>
        <dbReference type="ARBA" id="ARBA00013053"/>
    </source>
</evidence>
<keyword evidence="9" id="KW-0032">Aminotransferase</keyword>
<organism evidence="9 10">
    <name type="scientific">Desulfosoma caldarium</name>
    <dbReference type="NCBI Taxonomy" id="610254"/>
    <lineage>
        <taxon>Bacteria</taxon>
        <taxon>Pseudomonadati</taxon>
        <taxon>Thermodesulfobacteriota</taxon>
        <taxon>Syntrophobacteria</taxon>
        <taxon>Syntrophobacterales</taxon>
        <taxon>Syntrophobacteraceae</taxon>
        <taxon>Desulfosoma</taxon>
    </lineage>
</organism>
<dbReference type="AlphaFoldDB" id="A0A3N1VKK1"/>
<dbReference type="GO" id="GO:0046394">
    <property type="term" value="P:carboxylic acid biosynthetic process"/>
    <property type="evidence" value="ECO:0007669"/>
    <property type="project" value="UniProtKB-ARBA"/>
</dbReference>
<accession>A0A3N1VKK1</accession>
<dbReference type="Pfam" id="PF01063">
    <property type="entry name" value="Aminotran_4"/>
    <property type="match status" value="1"/>
</dbReference>
<sequence>MSGQGASNTSRIVWWNGHFAPEENVRISPLDRGFLFGDGLFETLRANDGRPLYVADHLKRLSDAARCLRLFGLGEDSTPWLFSEAPSIWHERIAALLKQNGLNRGPARVKIVVSRGIVSELGLPQPSAPTRLILAEPYTPPSEQDYARGWTLHSLRNGWTPPTASMKSLSYLFYLGARQVAADAGCDESLIYDKDGRIAETATGSLLFLSESRCVVAASPHRLKGTAETRVATLLREDGWTIEERNLSKDDLDQFDAIWMTNALVGIMPIRAVDGRPLPRLFRYRAAHYRDLFFRRGVEQPELPEYED</sequence>
<evidence type="ECO:0000256" key="8">
    <source>
        <dbReference type="ARBA" id="ARBA00049229"/>
    </source>
</evidence>
<proteinExistence type="inferred from homology"/>
<reference evidence="9 10" key="1">
    <citation type="submission" date="2018-11" db="EMBL/GenBank/DDBJ databases">
        <title>Genomic Encyclopedia of Type Strains, Phase IV (KMG-IV): sequencing the most valuable type-strain genomes for metagenomic binning, comparative biology and taxonomic classification.</title>
        <authorList>
            <person name="Goeker M."/>
        </authorList>
    </citation>
    <scope>NUCLEOTIDE SEQUENCE [LARGE SCALE GENOMIC DNA]</scope>
    <source>
        <strain evidence="9 10">DSM 22027</strain>
    </source>
</reference>
<dbReference type="PANTHER" id="PTHR42743">
    <property type="entry name" value="AMINO-ACID AMINOTRANSFERASE"/>
    <property type="match status" value="1"/>
</dbReference>
<dbReference type="EMBL" id="RJVA01000010">
    <property type="protein sequence ID" value="ROR01501.1"/>
    <property type="molecule type" value="Genomic_DNA"/>
</dbReference>
<comment type="caution">
    <text evidence="9">The sequence shown here is derived from an EMBL/GenBank/DDBJ whole genome shotgun (WGS) entry which is preliminary data.</text>
</comment>
<dbReference type="InterPro" id="IPR050571">
    <property type="entry name" value="Class-IV_PLP-Dep_Aminotrnsfr"/>
</dbReference>
<dbReference type="InterPro" id="IPR001544">
    <property type="entry name" value="Aminotrans_IV"/>
</dbReference>
<comment type="pathway">
    <text evidence="1">Amino-acid biosynthesis; L-isoleucine biosynthesis; L-isoleucine from 2-oxobutanoate: step 4/4.</text>
</comment>
<evidence type="ECO:0000256" key="1">
    <source>
        <dbReference type="ARBA" id="ARBA00004824"/>
    </source>
</evidence>
<comment type="similarity">
    <text evidence="4">Belongs to the class-IV pyridoxal-phosphate-dependent aminotransferase family.</text>
</comment>
<dbReference type="InterPro" id="IPR036038">
    <property type="entry name" value="Aminotransferase-like"/>
</dbReference>
<comment type="catalytic activity">
    <reaction evidence="8">
        <text>L-leucine + 2-oxoglutarate = 4-methyl-2-oxopentanoate + L-glutamate</text>
        <dbReference type="Rhea" id="RHEA:18321"/>
        <dbReference type="ChEBI" id="CHEBI:16810"/>
        <dbReference type="ChEBI" id="CHEBI:17865"/>
        <dbReference type="ChEBI" id="CHEBI:29985"/>
        <dbReference type="ChEBI" id="CHEBI:57427"/>
        <dbReference type="EC" id="2.6.1.42"/>
    </reaction>
</comment>
<dbReference type="Gene3D" id="3.30.470.10">
    <property type="match status" value="1"/>
</dbReference>
<keyword evidence="9" id="KW-0808">Transferase</keyword>
<dbReference type="InterPro" id="IPR043131">
    <property type="entry name" value="BCAT-like_N"/>
</dbReference>
<comment type="pathway">
    <text evidence="3">Amino-acid biosynthesis; L-leucine biosynthesis; L-leucine from 3-methyl-2-oxobutanoate: step 4/4.</text>
</comment>
<dbReference type="Proteomes" id="UP000276223">
    <property type="component" value="Unassembled WGS sequence"/>
</dbReference>
<keyword evidence="10" id="KW-1185">Reference proteome</keyword>